<dbReference type="Proteomes" id="UP000655016">
    <property type="component" value="Unassembled WGS sequence"/>
</dbReference>
<feature type="domain" description="TonB C-terminal" evidence="1">
    <location>
        <begin position="31"/>
        <end position="95"/>
    </location>
</feature>
<protein>
    <recommendedName>
        <fullName evidence="1">TonB C-terminal domain-containing protein</fullName>
    </recommendedName>
</protein>
<dbReference type="Gene3D" id="3.30.1150.10">
    <property type="match status" value="2"/>
</dbReference>
<keyword evidence="3" id="KW-1185">Reference proteome</keyword>
<evidence type="ECO:0000259" key="1">
    <source>
        <dbReference type="Pfam" id="PF03544"/>
    </source>
</evidence>
<evidence type="ECO:0000313" key="3">
    <source>
        <dbReference type="Proteomes" id="UP000655016"/>
    </source>
</evidence>
<name>A0ABQ1TNY5_9FLAO</name>
<evidence type="ECO:0000313" key="2">
    <source>
        <dbReference type="EMBL" id="GGE99825.1"/>
    </source>
</evidence>
<dbReference type="Pfam" id="PF03544">
    <property type="entry name" value="TonB_C"/>
    <property type="match status" value="2"/>
</dbReference>
<dbReference type="InterPro" id="IPR037682">
    <property type="entry name" value="TonB_C"/>
</dbReference>
<dbReference type="PANTHER" id="PTHR33446">
    <property type="entry name" value="PROTEIN TONB-RELATED"/>
    <property type="match status" value="1"/>
</dbReference>
<accession>A0ABQ1TNY5</accession>
<organism evidence="2 3">
    <name type="scientific">Flavobacterium limi</name>
    <dbReference type="NCBI Taxonomy" id="2045105"/>
    <lineage>
        <taxon>Bacteria</taxon>
        <taxon>Pseudomonadati</taxon>
        <taxon>Bacteroidota</taxon>
        <taxon>Flavobacteriia</taxon>
        <taxon>Flavobacteriales</taxon>
        <taxon>Flavobacteriaceae</taxon>
        <taxon>Flavobacterium</taxon>
    </lineage>
</organism>
<sequence>MSELDEAPAFPGGIQEFYNFIGANYQTPKVQGLAGKVYVTFIIEKDGSVVDIRVLRDIGYGTGREAIRVLQNCPKWTPGKYKGETVRVLYSLPINIQATQKFEEKTYPAAEVFEKPTYPGGMQLFYRFVNKFFKLPQTPPDVLLKGQIYVTFVVEKDGSLTHAKVLRDLGYGTGEEALRMLRLSQKWIPGKLKDGTAVKTAYSLPITIQSAN</sequence>
<dbReference type="PANTHER" id="PTHR33446:SF2">
    <property type="entry name" value="PROTEIN TONB"/>
    <property type="match status" value="1"/>
</dbReference>
<gene>
    <name evidence="2" type="ORF">GCM10011518_06550</name>
</gene>
<feature type="domain" description="TonB C-terminal" evidence="1">
    <location>
        <begin position="145"/>
        <end position="206"/>
    </location>
</feature>
<dbReference type="SUPFAM" id="SSF74653">
    <property type="entry name" value="TolA/TonB C-terminal domain"/>
    <property type="match status" value="2"/>
</dbReference>
<comment type="caution">
    <text evidence="2">The sequence shown here is derived from an EMBL/GenBank/DDBJ whole genome shotgun (WGS) entry which is preliminary data.</text>
</comment>
<proteinExistence type="predicted"/>
<dbReference type="InterPro" id="IPR051045">
    <property type="entry name" value="TonB-dependent_transducer"/>
</dbReference>
<reference evidence="3" key="1">
    <citation type="journal article" date="2019" name="Int. J. Syst. Evol. Microbiol.">
        <title>The Global Catalogue of Microorganisms (GCM) 10K type strain sequencing project: providing services to taxonomists for standard genome sequencing and annotation.</title>
        <authorList>
            <consortium name="The Broad Institute Genomics Platform"/>
            <consortium name="The Broad Institute Genome Sequencing Center for Infectious Disease"/>
            <person name="Wu L."/>
            <person name="Ma J."/>
        </authorList>
    </citation>
    <scope>NUCLEOTIDE SEQUENCE [LARGE SCALE GENOMIC DNA]</scope>
    <source>
        <strain evidence="3">CGMCC 1.16060</strain>
    </source>
</reference>
<dbReference type="EMBL" id="BMKP01000001">
    <property type="protein sequence ID" value="GGE99825.1"/>
    <property type="molecule type" value="Genomic_DNA"/>
</dbReference>